<name>A0A368FKH8_ANCCA</name>
<dbReference type="Proteomes" id="UP000252519">
    <property type="component" value="Unassembled WGS sequence"/>
</dbReference>
<evidence type="ECO:0000313" key="1">
    <source>
        <dbReference type="EMBL" id="RCN32562.1"/>
    </source>
</evidence>
<dbReference type="AlphaFoldDB" id="A0A368FKH8"/>
<proteinExistence type="predicted"/>
<dbReference type="EMBL" id="JOJR01001069">
    <property type="protein sequence ID" value="RCN32562.1"/>
    <property type="molecule type" value="Genomic_DNA"/>
</dbReference>
<accession>A0A368FKH8</accession>
<comment type="caution">
    <text evidence="1">The sequence shown here is derived from an EMBL/GenBank/DDBJ whole genome shotgun (WGS) entry which is preliminary data.</text>
</comment>
<gene>
    <name evidence="1" type="ORF">ANCCAN_21627</name>
</gene>
<reference evidence="1 2" key="1">
    <citation type="submission" date="2014-10" db="EMBL/GenBank/DDBJ databases">
        <title>Draft genome of the hookworm Ancylostoma caninum.</title>
        <authorList>
            <person name="Mitreva M."/>
        </authorList>
    </citation>
    <scope>NUCLEOTIDE SEQUENCE [LARGE SCALE GENOMIC DNA]</scope>
    <source>
        <strain evidence="1 2">Baltimore</strain>
    </source>
</reference>
<organism evidence="1 2">
    <name type="scientific">Ancylostoma caninum</name>
    <name type="common">Dog hookworm</name>
    <dbReference type="NCBI Taxonomy" id="29170"/>
    <lineage>
        <taxon>Eukaryota</taxon>
        <taxon>Metazoa</taxon>
        <taxon>Ecdysozoa</taxon>
        <taxon>Nematoda</taxon>
        <taxon>Chromadorea</taxon>
        <taxon>Rhabditida</taxon>
        <taxon>Rhabditina</taxon>
        <taxon>Rhabditomorpha</taxon>
        <taxon>Strongyloidea</taxon>
        <taxon>Ancylostomatidae</taxon>
        <taxon>Ancylostomatinae</taxon>
        <taxon>Ancylostoma</taxon>
    </lineage>
</organism>
<sequence length="71" mass="8116">MLRRDNLSQSRTALSVHRPSAICLSIAGIRQKEPEFQMDLDFGREDFKDYENDNGAYDLIMATTHVIVNNS</sequence>
<evidence type="ECO:0000313" key="2">
    <source>
        <dbReference type="Proteomes" id="UP000252519"/>
    </source>
</evidence>
<keyword evidence="2" id="KW-1185">Reference proteome</keyword>
<protein>
    <submittedName>
        <fullName evidence="1">Uncharacterized protein</fullName>
    </submittedName>
</protein>